<evidence type="ECO:0000313" key="3">
    <source>
        <dbReference type="RefSeq" id="XP_033459016.1"/>
    </source>
</evidence>
<name>A0A6J3M1T7_9PEZI</name>
<accession>A0A6J3M1T7</accession>
<keyword evidence="2" id="KW-1185">Reference proteome</keyword>
<dbReference type="Proteomes" id="UP000504637">
    <property type="component" value="Unplaced"/>
</dbReference>
<feature type="transmembrane region" description="Helical" evidence="1">
    <location>
        <begin position="37"/>
        <end position="54"/>
    </location>
</feature>
<reference evidence="3" key="2">
    <citation type="submission" date="2020-04" db="EMBL/GenBank/DDBJ databases">
        <authorList>
            <consortium name="NCBI Genome Project"/>
        </authorList>
    </citation>
    <scope>NUCLEOTIDE SEQUENCE</scope>
    <source>
        <strain evidence="3">CBS 342.82</strain>
    </source>
</reference>
<dbReference type="AlphaFoldDB" id="A0A6J3M1T7"/>
<organism evidence="3">
    <name type="scientific">Dissoconium aciculare CBS 342.82</name>
    <dbReference type="NCBI Taxonomy" id="1314786"/>
    <lineage>
        <taxon>Eukaryota</taxon>
        <taxon>Fungi</taxon>
        <taxon>Dikarya</taxon>
        <taxon>Ascomycota</taxon>
        <taxon>Pezizomycotina</taxon>
        <taxon>Dothideomycetes</taxon>
        <taxon>Dothideomycetidae</taxon>
        <taxon>Mycosphaerellales</taxon>
        <taxon>Dissoconiaceae</taxon>
        <taxon>Dissoconium</taxon>
    </lineage>
</organism>
<sequence>MAMLECQLSVGKSSQLKGQHLDSAYAPLLAAGTKREIAYVCLFGMIVKTFWMVVP</sequence>
<keyword evidence="1" id="KW-0812">Transmembrane</keyword>
<keyword evidence="1" id="KW-1133">Transmembrane helix</keyword>
<gene>
    <name evidence="3" type="ORF">K489DRAFT_229754</name>
</gene>
<evidence type="ECO:0000256" key="1">
    <source>
        <dbReference type="SAM" id="Phobius"/>
    </source>
</evidence>
<dbReference type="GeneID" id="54357603"/>
<protein>
    <submittedName>
        <fullName evidence="3">Uncharacterized protein</fullName>
    </submittedName>
</protein>
<evidence type="ECO:0000313" key="2">
    <source>
        <dbReference type="Proteomes" id="UP000504637"/>
    </source>
</evidence>
<keyword evidence="1" id="KW-0472">Membrane</keyword>
<reference evidence="3" key="1">
    <citation type="submission" date="2020-01" db="EMBL/GenBank/DDBJ databases">
        <authorList>
            <consortium name="DOE Joint Genome Institute"/>
            <person name="Haridas S."/>
            <person name="Albert R."/>
            <person name="Binder M."/>
            <person name="Bloem J."/>
            <person name="Labutti K."/>
            <person name="Salamov A."/>
            <person name="Andreopoulos B."/>
            <person name="Baker S.E."/>
            <person name="Barry K."/>
            <person name="Bills G."/>
            <person name="Bluhm B.H."/>
            <person name="Cannon C."/>
            <person name="Castanera R."/>
            <person name="Culley D.E."/>
            <person name="Daum C."/>
            <person name="Ezra D."/>
            <person name="Gonzalez J.B."/>
            <person name="Henrissat B."/>
            <person name="Kuo A."/>
            <person name="Liang C."/>
            <person name="Lipzen A."/>
            <person name="Lutzoni F."/>
            <person name="Magnuson J."/>
            <person name="Mondo S."/>
            <person name="Nolan M."/>
            <person name="Ohm R."/>
            <person name="Pangilinan J."/>
            <person name="Park H.-J."/>
            <person name="Ramirez L."/>
            <person name="Alfaro M."/>
            <person name="Sun H."/>
            <person name="Tritt A."/>
            <person name="Yoshinaga Y."/>
            <person name="Zwiers L.-H."/>
            <person name="Turgeon B.G."/>
            <person name="Goodwin S.B."/>
            <person name="Spatafora J.W."/>
            <person name="Crous P.W."/>
            <person name="Grigoriev I.V."/>
        </authorList>
    </citation>
    <scope>NUCLEOTIDE SEQUENCE</scope>
    <source>
        <strain evidence="3">CBS 342.82</strain>
    </source>
</reference>
<dbReference type="RefSeq" id="XP_033459016.1">
    <property type="nucleotide sequence ID" value="XM_033599804.1"/>
</dbReference>
<proteinExistence type="predicted"/>
<reference evidence="3" key="3">
    <citation type="submission" date="2025-08" db="UniProtKB">
        <authorList>
            <consortium name="RefSeq"/>
        </authorList>
    </citation>
    <scope>IDENTIFICATION</scope>
    <source>
        <strain evidence="3">CBS 342.82</strain>
    </source>
</reference>